<evidence type="ECO:0000313" key="1">
    <source>
        <dbReference type="EMBL" id="WYM97521.1"/>
    </source>
</evidence>
<dbReference type="EMBL" id="CP088155">
    <property type="protein sequence ID" value="WYM97521.1"/>
    <property type="molecule type" value="Genomic_DNA"/>
</dbReference>
<reference evidence="1" key="1">
    <citation type="submission" date="2021-11" db="EMBL/GenBank/DDBJ databases">
        <title>The first genome sequence of unculturable Mycoplasma faucium obtained by de novo assembly of metagenomic reads.</title>
        <authorList>
            <person name="Sabat A.J."/>
            <person name="Bathoorn E."/>
            <person name="Akkerboom V."/>
            <person name="Friedrich A.W."/>
        </authorList>
    </citation>
    <scope>NUCLEOTIDE SEQUENCE [LARGE SCALE GENOMIC DNA]</scope>
    <source>
        <strain evidence="1">UMCG-MFM1</strain>
    </source>
</reference>
<dbReference type="RefSeq" id="WP_405312019.1">
    <property type="nucleotide sequence ID" value="NZ_CP088155.1"/>
</dbReference>
<evidence type="ECO:0008006" key="3">
    <source>
        <dbReference type="Google" id="ProtNLM"/>
    </source>
</evidence>
<keyword evidence="2" id="KW-1185">Reference proteome</keyword>
<name>A0ABZ2TM43_9BACT</name>
<evidence type="ECO:0000313" key="2">
    <source>
        <dbReference type="Proteomes" id="UP001622612"/>
    </source>
</evidence>
<sequence>MNNKIRKLEKEWLKKNKVPIDNILQDVVWNVKFVYDEEIRTGYIVKHKTFKNTYMLLPLSIGKGFIVFKKTHIQWIESAFNGNKLYYKNINWND</sequence>
<protein>
    <recommendedName>
        <fullName evidence="3">Phage protein</fullName>
    </recommendedName>
</protein>
<dbReference type="Proteomes" id="UP001622612">
    <property type="component" value="Chromosome"/>
</dbReference>
<organism evidence="1 2">
    <name type="scientific">Metamycoplasma faucium</name>
    <dbReference type="NCBI Taxonomy" id="56142"/>
    <lineage>
        <taxon>Bacteria</taxon>
        <taxon>Bacillati</taxon>
        <taxon>Mycoplasmatota</taxon>
        <taxon>Mycoplasmoidales</taxon>
        <taxon>Metamycoplasmataceae</taxon>
        <taxon>Metamycoplasma</taxon>
    </lineage>
</organism>
<accession>A0ABZ2TM43</accession>
<proteinExistence type="predicted"/>
<gene>
    <name evidence="1" type="ORF">LQ356_01300</name>
</gene>